<evidence type="ECO:0008006" key="3">
    <source>
        <dbReference type="Google" id="ProtNLM"/>
    </source>
</evidence>
<dbReference type="Pfam" id="PF19891">
    <property type="entry name" value="DUF6364"/>
    <property type="match status" value="1"/>
</dbReference>
<sequence>MDEVQAMQRNTTLNLPDALMQKAKAYAAANGTTMTAIIRSHLEAVTSDGSSPPQDDPLLAYSEGRLSRRETIRLMGLRDYAELLVRLGEADLPMPRPALHEIENQAVLFEKLWKMS</sequence>
<proteinExistence type="predicted"/>
<keyword evidence="2" id="KW-1185">Reference proteome</keyword>
<protein>
    <recommendedName>
        <fullName evidence="3">Ribbon-helix-helix protein, copG family</fullName>
    </recommendedName>
</protein>
<name>A0ABY7C163_9HYPH</name>
<gene>
    <name evidence="1" type="ORF">OH818_05005</name>
</gene>
<dbReference type="InterPro" id="IPR010985">
    <property type="entry name" value="Ribbon_hlx_hlx"/>
</dbReference>
<evidence type="ECO:0000313" key="2">
    <source>
        <dbReference type="Proteomes" id="UP001164020"/>
    </source>
</evidence>
<dbReference type="Proteomes" id="UP001164020">
    <property type="component" value="Chromosome"/>
</dbReference>
<evidence type="ECO:0000313" key="1">
    <source>
        <dbReference type="EMBL" id="WAP69594.1"/>
    </source>
</evidence>
<organism evidence="1 2">
    <name type="scientific">Jiella pelagia</name>
    <dbReference type="NCBI Taxonomy" id="2986949"/>
    <lineage>
        <taxon>Bacteria</taxon>
        <taxon>Pseudomonadati</taxon>
        <taxon>Pseudomonadota</taxon>
        <taxon>Alphaproteobacteria</taxon>
        <taxon>Hyphomicrobiales</taxon>
        <taxon>Aurantimonadaceae</taxon>
        <taxon>Jiella</taxon>
    </lineage>
</organism>
<dbReference type="EMBL" id="CP114029">
    <property type="protein sequence ID" value="WAP69594.1"/>
    <property type="molecule type" value="Genomic_DNA"/>
</dbReference>
<dbReference type="InterPro" id="IPR045944">
    <property type="entry name" value="DUF6364"/>
</dbReference>
<accession>A0ABY7C163</accession>
<dbReference type="RefSeq" id="WP_268882031.1">
    <property type="nucleotide sequence ID" value="NZ_CP114029.1"/>
</dbReference>
<reference evidence="1" key="1">
    <citation type="submission" date="2022-12" db="EMBL/GenBank/DDBJ databases">
        <title>Jiella pelagia sp. nov., isolated from phosphonate enriched culture of Northwest Pacific surface seawater.</title>
        <authorList>
            <person name="Shin D.Y."/>
            <person name="Hwang C.Y."/>
        </authorList>
    </citation>
    <scope>NUCLEOTIDE SEQUENCE</scope>
    <source>
        <strain evidence="1">HL-NP1</strain>
    </source>
</reference>
<dbReference type="SUPFAM" id="SSF47598">
    <property type="entry name" value="Ribbon-helix-helix"/>
    <property type="match status" value="1"/>
</dbReference>